<proteinExistence type="predicted"/>
<organism evidence="3 4">
    <name type="scientific">Pseudomonas salomonii</name>
    <dbReference type="NCBI Taxonomy" id="191391"/>
    <lineage>
        <taxon>Bacteria</taxon>
        <taxon>Pseudomonadati</taxon>
        <taxon>Pseudomonadota</taxon>
        <taxon>Gammaproteobacteria</taxon>
        <taxon>Pseudomonadales</taxon>
        <taxon>Pseudomonadaceae</taxon>
        <taxon>Pseudomonas</taxon>
    </lineage>
</organism>
<feature type="transmembrane region" description="Helical" evidence="1">
    <location>
        <begin position="12"/>
        <end position="30"/>
    </location>
</feature>
<accession>A0A1H3KI35</accession>
<reference evidence="3 4" key="1">
    <citation type="submission" date="2016-10" db="EMBL/GenBank/DDBJ databases">
        <authorList>
            <person name="de Groot N.N."/>
        </authorList>
    </citation>
    <scope>NUCLEOTIDE SEQUENCE [LARGE SCALE GENOMIC DNA]</scope>
    <source>
        <strain evidence="3 4">ICMP 14252</strain>
    </source>
</reference>
<feature type="transmembrane region" description="Helical" evidence="1">
    <location>
        <begin position="50"/>
        <end position="69"/>
    </location>
</feature>
<evidence type="ECO:0000256" key="1">
    <source>
        <dbReference type="SAM" id="Phobius"/>
    </source>
</evidence>
<feature type="domain" description="Acyltransferase 3" evidence="2">
    <location>
        <begin position="5"/>
        <end position="339"/>
    </location>
</feature>
<keyword evidence="3" id="KW-0012">Acyltransferase</keyword>
<dbReference type="GO" id="GO:0016747">
    <property type="term" value="F:acyltransferase activity, transferring groups other than amino-acyl groups"/>
    <property type="evidence" value="ECO:0007669"/>
    <property type="project" value="InterPro"/>
</dbReference>
<feature type="transmembrane region" description="Helical" evidence="1">
    <location>
        <begin position="81"/>
        <end position="101"/>
    </location>
</feature>
<keyword evidence="3" id="KW-0378">Hydrolase</keyword>
<dbReference type="PANTHER" id="PTHR23028:SF131">
    <property type="entry name" value="BLR2367 PROTEIN"/>
    <property type="match status" value="1"/>
</dbReference>
<sequence>MHKISSLQAARGLAALAVIAFHSIFINAKYVTGATWLPDMFVFGQTGVDLFFVISGFVMVLASASKFGFRGEVYNFLKGRFLRIYPVYWIYFFAVLLVFLLKPGMVNSSQGGEVNIVNSFLLLPDANLPLVMVAWSLIHEVWFYLVFAFILLLPRRLVPLAFVVWLCAIISVSVLYTGSVNPYLRVIKHEFSVEFILGALAGIFYLKVTGGSFKTRLPSALLGGLGLCLVAYEMLWGAIDGADVIQSISLERALIVGGGYMLILLALALREFESQWEVPGFLKSLGDMSYSLYLSHILTLSVCGRLWIAFGSAEGGLVASAIFWALSLPVVIVVGYVSYRFVECPLTKYLSQLGKNRTSSQQVAN</sequence>
<feature type="transmembrane region" description="Helical" evidence="1">
    <location>
        <begin position="191"/>
        <end position="208"/>
    </location>
</feature>
<dbReference type="Proteomes" id="UP000182902">
    <property type="component" value="Unassembled WGS sequence"/>
</dbReference>
<keyword evidence="1" id="KW-0812">Transmembrane</keyword>
<feature type="transmembrane region" description="Helical" evidence="1">
    <location>
        <begin position="220"/>
        <end position="239"/>
    </location>
</feature>
<dbReference type="EMBL" id="FNOX01000004">
    <property type="protein sequence ID" value="SDY51841.1"/>
    <property type="molecule type" value="Genomic_DNA"/>
</dbReference>
<dbReference type="GO" id="GO:0000271">
    <property type="term" value="P:polysaccharide biosynthetic process"/>
    <property type="evidence" value="ECO:0007669"/>
    <property type="project" value="TreeGrafter"/>
</dbReference>
<name>A0A1H3KI35_9PSED</name>
<protein>
    <submittedName>
        <fullName evidence="3">Peptidoglycan/LPS O-acetylase OafA/YrhL, contains acyltransferase and SGNH-hydrolase domains</fullName>
    </submittedName>
</protein>
<keyword evidence="3" id="KW-0808">Transferase</keyword>
<evidence type="ECO:0000313" key="4">
    <source>
        <dbReference type="Proteomes" id="UP000182902"/>
    </source>
</evidence>
<feature type="transmembrane region" description="Helical" evidence="1">
    <location>
        <begin position="130"/>
        <end position="153"/>
    </location>
</feature>
<feature type="transmembrane region" description="Helical" evidence="1">
    <location>
        <begin position="251"/>
        <end position="269"/>
    </location>
</feature>
<keyword evidence="1" id="KW-1133">Transmembrane helix</keyword>
<dbReference type="InterPro" id="IPR050879">
    <property type="entry name" value="Acyltransferase_3"/>
</dbReference>
<keyword evidence="1" id="KW-0472">Membrane</keyword>
<dbReference type="GO" id="GO:0016787">
    <property type="term" value="F:hydrolase activity"/>
    <property type="evidence" value="ECO:0007669"/>
    <property type="project" value="UniProtKB-KW"/>
</dbReference>
<dbReference type="InterPro" id="IPR002656">
    <property type="entry name" value="Acyl_transf_3_dom"/>
</dbReference>
<feature type="transmembrane region" description="Helical" evidence="1">
    <location>
        <begin position="160"/>
        <end position="179"/>
    </location>
</feature>
<evidence type="ECO:0000259" key="2">
    <source>
        <dbReference type="Pfam" id="PF01757"/>
    </source>
</evidence>
<dbReference type="Pfam" id="PF01757">
    <property type="entry name" value="Acyl_transf_3"/>
    <property type="match status" value="1"/>
</dbReference>
<dbReference type="PANTHER" id="PTHR23028">
    <property type="entry name" value="ACETYLTRANSFERASE"/>
    <property type="match status" value="1"/>
</dbReference>
<evidence type="ECO:0000313" key="3">
    <source>
        <dbReference type="EMBL" id="SDY51841.1"/>
    </source>
</evidence>
<gene>
    <name evidence="3" type="ORF">SAMN05216247_104101</name>
</gene>
<feature type="transmembrane region" description="Helical" evidence="1">
    <location>
        <begin position="316"/>
        <end position="339"/>
    </location>
</feature>
<dbReference type="AlphaFoldDB" id="A0A1H3KI35"/>
<dbReference type="RefSeq" id="WP_069786750.1">
    <property type="nucleotide sequence ID" value="NZ_FNOX01000004.1"/>
</dbReference>
<dbReference type="GO" id="GO:0016020">
    <property type="term" value="C:membrane"/>
    <property type="evidence" value="ECO:0007669"/>
    <property type="project" value="TreeGrafter"/>
</dbReference>
<feature type="transmembrane region" description="Helical" evidence="1">
    <location>
        <begin position="290"/>
        <end position="310"/>
    </location>
</feature>